<proteinExistence type="predicted"/>
<dbReference type="EMBL" id="HBGU01079278">
    <property type="protein sequence ID" value="CAD9545997.1"/>
    <property type="molecule type" value="Transcribed_RNA"/>
</dbReference>
<reference evidence="2" key="1">
    <citation type="submission" date="2021-01" db="EMBL/GenBank/DDBJ databases">
        <authorList>
            <person name="Corre E."/>
            <person name="Pelletier E."/>
            <person name="Niang G."/>
            <person name="Scheremetjew M."/>
            <person name="Finn R."/>
            <person name="Kale V."/>
            <person name="Holt S."/>
            <person name="Cochrane G."/>
            <person name="Meng A."/>
            <person name="Brown T."/>
            <person name="Cohen L."/>
        </authorList>
    </citation>
    <scope>NUCLEOTIDE SEQUENCE</scope>
    <source>
        <strain evidence="2">UTEX LB 985</strain>
    </source>
</reference>
<name>A0A7S2NL81_9EUKA</name>
<accession>A0A7S2NL81</accession>
<gene>
    <name evidence="2" type="ORF">CBRE1094_LOCUS43246</name>
</gene>
<sequence>MHIVKRIYDHGRAAPITAHRTHSLSSVNTQAHPRRSTKYSSLNITNAMPPPTLETVRVSEKAAKNTSGTVGLTLLQAWRLLPLRHRLEASCPATLASAAP</sequence>
<feature type="region of interest" description="Disordered" evidence="1">
    <location>
        <begin position="21"/>
        <end position="50"/>
    </location>
</feature>
<protein>
    <submittedName>
        <fullName evidence="2">Uncharacterized protein</fullName>
    </submittedName>
</protein>
<organism evidence="2">
    <name type="scientific">Haptolina brevifila</name>
    <dbReference type="NCBI Taxonomy" id="156173"/>
    <lineage>
        <taxon>Eukaryota</taxon>
        <taxon>Haptista</taxon>
        <taxon>Haptophyta</taxon>
        <taxon>Prymnesiophyceae</taxon>
        <taxon>Prymnesiales</taxon>
        <taxon>Prymnesiaceae</taxon>
        <taxon>Haptolina</taxon>
    </lineage>
</organism>
<evidence type="ECO:0000256" key="1">
    <source>
        <dbReference type="SAM" id="MobiDB-lite"/>
    </source>
</evidence>
<evidence type="ECO:0000313" key="2">
    <source>
        <dbReference type="EMBL" id="CAD9545997.1"/>
    </source>
</evidence>
<dbReference type="AlphaFoldDB" id="A0A7S2NL81"/>